<proteinExistence type="predicted"/>
<evidence type="ECO:0000313" key="2">
    <source>
        <dbReference type="Proteomes" id="UP000199365"/>
    </source>
</evidence>
<dbReference type="STRING" id="157910.SAMN05445850_5532"/>
<dbReference type="AlphaFoldDB" id="A0A1H1JS40"/>
<dbReference type="Proteomes" id="UP000199365">
    <property type="component" value="Unassembled WGS sequence"/>
</dbReference>
<dbReference type="EMBL" id="FNKX01000002">
    <property type="protein sequence ID" value="SDR52732.1"/>
    <property type="molecule type" value="Genomic_DNA"/>
</dbReference>
<accession>A0A1H1JS40</accession>
<protein>
    <submittedName>
        <fullName evidence="1">Uncharacterized protein</fullName>
    </submittedName>
</protein>
<gene>
    <name evidence="1" type="ORF">SAMN05445850_5532</name>
</gene>
<keyword evidence="2" id="KW-1185">Reference proteome</keyword>
<organism evidence="1 2">
    <name type="scientific">Paraburkholderia tuberum</name>
    <dbReference type="NCBI Taxonomy" id="157910"/>
    <lineage>
        <taxon>Bacteria</taxon>
        <taxon>Pseudomonadati</taxon>
        <taxon>Pseudomonadota</taxon>
        <taxon>Betaproteobacteria</taxon>
        <taxon>Burkholderiales</taxon>
        <taxon>Burkholderiaceae</taxon>
        <taxon>Paraburkholderia</taxon>
    </lineage>
</organism>
<sequence length="99" mass="10552">MPRRIPAASIPVSDDALSSALIAMGGDSDPKRNPSWRVALAIANCRRTIDPAPWAQPAASPEAFNIRQPWRPPRSLRLVAVSGKDRAAGDTDPSPLAES</sequence>
<evidence type="ECO:0000313" key="1">
    <source>
        <dbReference type="EMBL" id="SDR52732.1"/>
    </source>
</evidence>
<reference evidence="2" key="1">
    <citation type="submission" date="2016-10" db="EMBL/GenBank/DDBJ databases">
        <authorList>
            <person name="Varghese N."/>
            <person name="Submissions S."/>
        </authorList>
    </citation>
    <scope>NUCLEOTIDE SEQUENCE [LARGE SCALE GENOMIC DNA]</scope>
    <source>
        <strain evidence="2">DUS833</strain>
    </source>
</reference>
<name>A0A1H1JS40_9BURK</name>